<keyword evidence="4 5" id="KW-0720">Serine protease</keyword>
<evidence type="ECO:0000256" key="4">
    <source>
        <dbReference type="ARBA" id="ARBA00022825"/>
    </source>
</evidence>
<dbReference type="PROSITE" id="PS51892">
    <property type="entry name" value="SUBTILASE"/>
    <property type="match status" value="1"/>
</dbReference>
<evidence type="ECO:0000256" key="2">
    <source>
        <dbReference type="ARBA" id="ARBA00022670"/>
    </source>
</evidence>
<feature type="active site" description="Charge relay system" evidence="5">
    <location>
        <position position="236"/>
    </location>
</feature>
<dbReference type="GO" id="GO:0004252">
    <property type="term" value="F:serine-type endopeptidase activity"/>
    <property type="evidence" value="ECO:0007669"/>
    <property type="project" value="UniProtKB-UniRule"/>
</dbReference>
<dbReference type="GO" id="GO:0006508">
    <property type="term" value="P:proteolysis"/>
    <property type="evidence" value="ECO:0007669"/>
    <property type="project" value="UniProtKB-KW"/>
</dbReference>
<proteinExistence type="inferred from homology"/>
<dbReference type="PANTHER" id="PTHR43806:SF11">
    <property type="entry name" value="CEREVISIN-RELATED"/>
    <property type="match status" value="1"/>
</dbReference>
<protein>
    <submittedName>
        <fullName evidence="8">S8 family serine peptidase</fullName>
    </submittedName>
</protein>
<evidence type="ECO:0000256" key="5">
    <source>
        <dbReference type="PROSITE-ProRule" id="PRU01240"/>
    </source>
</evidence>
<feature type="active site" description="Charge relay system" evidence="5">
    <location>
        <position position="16"/>
    </location>
</feature>
<dbReference type="PANTHER" id="PTHR43806">
    <property type="entry name" value="PEPTIDASE S8"/>
    <property type="match status" value="1"/>
</dbReference>
<comment type="similarity">
    <text evidence="1 5">Belongs to the peptidase S8 family.</text>
</comment>
<evidence type="ECO:0000313" key="8">
    <source>
        <dbReference type="EMBL" id="MBD9726433.1"/>
    </source>
</evidence>
<evidence type="ECO:0000256" key="1">
    <source>
        <dbReference type="ARBA" id="ARBA00011073"/>
    </source>
</evidence>
<name>A0A927QGQ3_9ACTN</name>
<organism evidence="8 9">
    <name type="scientific">Streptomyces caniscabiei</name>
    <dbReference type="NCBI Taxonomy" id="2746961"/>
    <lineage>
        <taxon>Bacteria</taxon>
        <taxon>Bacillati</taxon>
        <taxon>Actinomycetota</taxon>
        <taxon>Actinomycetes</taxon>
        <taxon>Kitasatosporales</taxon>
        <taxon>Streptomycetaceae</taxon>
        <taxon>Streptomyces</taxon>
    </lineage>
</organism>
<dbReference type="SUPFAM" id="SSF52743">
    <property type="entry name" value="Subtilisin-like"/>
    <property type="match status" value="1"/>
</dbReference>
<dbReference type="InterPro" id="IPR000209">
    <property type="entry name" value="Peptidase_S8/S53_dom"/>
</dbReference>
<dbReference type="InterPro" id="IPR015500">
    <property type="entry name" value="Peptidase_S8_subtilisin-rel"/>
</dbReference>
<dbReference type="PROSITE" id="PS00138">
    <property type="entry name" value="SUBTILASE_SER"/>
    <property type="match status" value="1"/>
</dbReference>
<reference evidence="8" key="1">
    <citation type="submission" date="2020-09" db="EMBL/GenBank/DDBJ databases">
        <title>Streptomyces canutascabiei sp. nov., which causes potato common scab and is distributed across the world.</title>
        <authorList>
            <person name="Nguyen H.P."/>
            <person name="Weisberg A.J."/>
            <person name="Chang J.H."/>
            <person name="Clarke C.R."/>
        </authorList>
    </citation>
    <scope>NUCLEOTIDE SEQUENCE</scope>
    <source>
        <strain evidence="8">ID-01-6.2a</strain>
    </source>
</reference>
<gene>
    <name evidence="8" type="ORF">IHE70_25095</name>
</gene>
<sequence length="326" mass="32894">MARGAGRPEIVMAVVDGLVALGHPGLAGGHLRVLPGGAGDRGGQGDDPCRPTGDDASCRHGTYVVGLLGAGRTSRPPGICPGCTFLLRPIFAAGRVTGRSAAPAAPAVPVPPAARPEDLAAAIVECVDAGARVLNLSVAPDRPSSTDHRELEWALDHAAGRGVITIVAAGNQGAVGTSVLTRHPWTVPVVAYDRRGRPMNLSNLGGSIGARGLGAPGEGVVGLGVDGRPLAVTGTSAAAPFVAGAVALLLSAFPAAPPADVRSALLLTAVGPRRTVVPPFLDAWAAYTALARTGNAPLRPGNRPFKNRENPVDLRGGTSSQSWFPS</sequence>
<accession>A0A927QGQ3</accession>
<comment type="caution">
    <text evidence="8">The sequence shown here is derived from an EMBL/GenBank/DDBJ whole genome shotgun (WGS) entry which is preliminary data.</text>
</comment>
<dbReference type="InterPro" id="IPR036852">
    <property type="entry name" value="Peptidase_S8/S53_dom_sf"/>
</dbReference>
<feature type="domain" description="Peptidase S8/S53" evidence="7">
    <location>
        <begin position="10"/>
        <end position="269"/>
    </location>
</feature>
<evidence type="ECO:0000256" key="3">
    <source>
        <dbReference type="ARBA" id="ARBA00022801"/>
    </source>
</evidence>
<dbReference type="EMBL" id="JACYXT010000011">
    <property type="protein sequence ID" value="MBD9726433.1"/>
    <property type="molecule type" value="Genomic_DNA"/>
</dbReference>
<evidence type="ECO:0000256" key="6">
    <source>
        <dbReference type="SAM" id="MobiDB-lite"/>
    </source>
</evidence>
<feature type="region of interest" description="Disordered" evidence="6">
    <location>
        <begin position="296"/>
        <end position="326"/>
    </location>
</feature>
<dbReference type="InterPro" id="IPR023828">
    <property type="entry name" value="Peptidase_S8_Ser-AS"/>
</dbReference>
<evidence type="ECO:0000259" key="7">
    <source>
        <dbReference type="Pfam" id="PF00082"/>
    </source>
</evidence>
<dbReference type="Proteomes" id="UP000661025">
    <property type="component" value="Unassembled WGS sequence"/>
</dbReference>
<dbReference type="AlphaFoldDB" id="A0A927QGQ3"/>
<dbReference type="Pfam" id="PF00082">
    <property type="entry name" value="Peptidase_S8"/>
    <property type="match status" value="1"/>
</dbReference>
<feature type="compositionally biased region" description="Polar residues" evidence="6">
    <location>
        <begin position="317"/>
        <end position="326"/>
    </location>
</feature>
<keyword evidence="2 5" id="KW-0645">Protease</keyword>
<feature type="active site" description="Charge relay system" evidence="5">
    <location>
        <position position="60"/>
    </location>
</feature>
<dbReference type="PRINTS" id="PR00723">
    <property type="entry name" value="SUBTILISIN"/>
</dbReference>
<evidence type="ECO:0000313" key="9">
    <source>
        <dbReference type="Proteomes" id="UP000661025"/>
    </source>
</evidence>
<dbReference type="InterPro" id="IPR050131">
    <property type="entry name" value="Peptidase_S8_subtilisin-like"/>
</dbReference>
<keyword evidence="3 5" id="KW-0378">Hydrolase</keyword>
<dbReference type="Gene3D" id="3.40.50.200">
    <property type="entry name" value="Peptidase S8/S53 domain"/>
    <property type="match status" value="1"/>
</dbReference>